<dbReference type="Pfam" id="PF13462">
    <property type="entry name" value="Thioredoxin_4"/>
    <property type="match status" value="1"/>
</dbReference>
<comment type="similarity">
    <text evidence="1">Belongs to the thioredoxin family. DsbA subfamily.</text>
</comment>
<evidence type="ECO:0000256" key="6">
    <source>
        <dbReference type="SAM" id="Phobius"/>
    </source>
</evidence>
<keyword evidence="4" id="KW-1015">Disulfide bond</keyword>
<sequence>MNKKTLFIGFTVMLVGIFAIATVFYQNLQSLNQSAVSNEQLTQLLRQGAPSKGDDNAKVTIVEFLDPACETCKVFFPFVNKLMAKYPGKIKLMVRYAPLHKNSDKVVRLLEAAHLQGQFWPALEVLFAKQQEWTLHHVSQPQIAKQLLSALNLDQEMFAKDVLGQKVSQALNDDLAAVKSLQVRATPEFFVNGRKMQTFGYQQLQQLIEQEIAKHY</sequence>
<dbReference type="KEGG" id="lsd:EMK97_16845"/>
<evidence type="ECO:0000256" key="4">
    <source>
        <dbReference type="ARBA" id="ARBA00023157"/>
    </source>
</evidence>
<keyword evidence="6" id="KW-0812">Transmembrane</keyword>
<evidence type="ECO:0000256" key="3">
    <source>
        <dbReference type="ARBA" id="ARBA00023002"/>
    </source>
</evidence>
<keyword evidence="3" id="KW-0560">Oxidoreductase</keyword>
<evidence type="ECO:0000259" key="7">
    <source>
        <dbReference type="PROSITE" id="PS51352"/>
    </source>
</evidence>
<proteinExistence type="inferred from homology"/>
<keyword evidence="5" id="KW-0676">Redox-active center</keyword>
<evidence type="ECO:0000256" key="1">
    <source>
        <dbReference type="ARBA" id="ARBA00005791"/>
    </source>
</evidence>
<evidence type="ECO:0000313" key="8">
    <source>
        <dbReference type="EMBL" id="QBG37862.1"/>
    </source>
</evidence>
<organism evidence="8 9">
    <name type="scientific">Litorilituus sediminis</name>
    <dbReference type="NCBI Taxonomy" id="718192"/>
    <lineage>
        <taxon>Bacteria</taxon>
        <taxon>Pseudomonadati</taxon>
        <taxon>Pseudomonadota</taxon>
        <taxon>Gammaproteobacteria</taxon>
        <taxon>Alteromonadales</taxon>
        <taxon>Colwelliaceae</taxon>
        <taxon>Litorilituus</taxon>
    </lineage>
</organism>
<keyword evidence="6" id="KW-0472">Membrane</keyword>
<dbReference type="OrthoDB" id="9780340at2"/>
<keyword evidence="6" id="KW-1133">Transmembrane helix</keyword>
<dbReference type="InterPro" id="IPR012336">
    <property type="entry name" value="Thioredoxin-like_fold"/>
</dbReference>
<dbReference type="PANTHER" id="PTHR13887:SF14">
    <property type="entry name" value="DISULFIDE BOND FORMATION PROTEIN D"/>
    <property type="match status" value="1"/>
</dbReference>
<accession>A0A4P6PDK8</accession>
<name>A0A4P6PDK8_9GAMM</name>
<dbReference type="GO" id="GO:0016491">
    <property type="term" value="F:oxidoreductase activity"/>
    <property type="evidence" value="ECO:0007669"/>
    <property type="project" value="UniProtKB-KW"/>
</dbReference>
<dbReference type="Gene3D" id="3.40.30.10">
    <property type="entry name" value="Glutaredoxin"/>
    <property type="match status" value="1"/>
</dbReference>
<dbReference type="EMBL" id="CP034759">
    <property type="protein sequence ID" value="QBG37862.1"/>
    <property type="molecule type" value="Genomic_DNA"/>
</dbReference>
<evidence type="ECO:0000313" key="9">
    <source>
        <dbReference type="Proteomes" id="UP000290244"/>
    </source>
</evidence>
<dbReference type="Proteomes" id="UP000290244">
    <property type="component" value="Chromosome"/>
</dbReference>
<dbReference type="PANTHER" id="PTHR13887">
    <property type="entry name" value="GLUTATHIONE S-TRANSFERASE KAPPA"/>
    <property type="match status" value="1"/>
</dbReference>
<protein>
    <submittedName>
        <fullName evidence="8">Thioredoxin</fullName>
    </submittedName>
</protein>
<evidence type="ECO:0000256" key="2">
    <source>
        <dbReference type="ARBA" id="ARBA00022729"/>
    </source>
</evidence>
<dbReference type="SUPFAM" id="SSF52833">
    <property type="entry name" value="Thioredoxin-like"/>
    <property type="match status" value="1"/>
</dbReference>
<evidence type="ECO:0000256" key="5">
    <source>
        <dbReference type="ARBA" id="ARBA00023284"/>
    </source>
</evidence>
<dbReference type="AlphaFoldDB" id="A0A4P6PDK8"/>
<dbReference type="InterPro" id="IPR036249">
    <property type="entry name" value="Thioredoxin-like_sf"/>
</dbReference>
<dbReference type="InterPro" id="IPR013766">
    <property type="entry name" value="Thioredoxin_domain"/>
</dbReference>
<feature type="domain" description="Thioredoxin" evidence="7">
    <location>
        <begin position="22"/>
        <end position="156"/>
    </location>
</feature>
<reference evidence="8 9" key="1">
    <citation type="submission" date="2018-12" db="EMBL/GenBank/DDBJ databases">
        <title>Complete genome of Litorilituus sediminis.</title>
        <authorList>
            <person name="Liu A."/>
            <person name="Rong J."/>
        </authorList>
    </citation>
    <scope>NUCLEOTIDE SEQUENCE [LARGE SCALE GENOMIC DNA]</scope>
    <source>
        <strain evidence="8 9">JCM 17549</strain>
    </source>
</reference>
<keyword evidence="9" id="KW-1185">Reference proteome</keyword>
<gene>
    <name evidence="8" type="ORF">EMK97_16845</name>
</gene>
<feature type="transmembrane region" description="Helical" evidence="6">
    <location>
        <begin position="6"/>
        <end position="25"/>
    </location>
</feature>
<dbReference type="PROSITE" id="PS51352">
    <property type="entry name" value="THIOREDOXIN_2"/>
    <property type="match status" value="1"/>
</dbReference>
<keyword evidence="2" id="KW-0732">Signal</keyword>